<dbReference type="InterPro" id="IPR036138">
    <property type="entry name" value="PBP_dimer_sf"/>
</dbReference>
<dbReference type="InterPro" id="IPR005311">
    <property type="entry name" value="PBP_dimer"/>
</dbReference>
<dbReference type="PANTHER" id="PTHR30627:SF26">
    <property type="entry name" value="PENICILLIN-BINDING PROTEIN 2B"/>
    <property type="match status" value="1"/>
</dbReference>
<dbReference type="GO" id="GO:0046677">
    <property type="term" value="P:response to antibiotic"/>
    <property type="evidence" value="ECO:0007669"/>
    <property type="project" value="UniProtKB-KW"/>
</dbReference>
<dbReference type="SMART" id="SM00740">
    <property type="entry name" value="PASTA"/>
    <property type="match status" value="2"/>
</dbReference>
<evidence type="ECO:0000256" key="8">
    <source>
        <dbReference type="ARBA" id="ARBA00022984"/>
    </source>
</evidence>
<dbReference type="GO" id="GO:0071555">
    <property type="term" value="P:cell wall organization"/>
    <property type="evidence" value="ECO:0007669"/>
    <property type="project" value="UniProtKB-KW"/>
</dbReference>
<evidence type="ECO:0000256" key="1">
    <source>
        <dbReference type="ARBA" id="ARBA00004162"/>
    </source>
</evidence>
<dbReference type="Proteomes" id="UP000777303">
    <property type="component" value="Unassembled WGS sequence"/>
</dbReference>
<keyword evidence="11" id="KW-0046">Antibiotic resistance</keyword>
<keyword evidence="9 15" id="KW-1133">Transmembrane helix</keyword>
<organism evidence="17 18">
    <name type="scientific">Candidatus Paralactobacillus gallistercoris</name>
    <dbReference type="NCBI Taxonomy" id="2838724"/>
    <lineage>
        <taxon>Bacteria</taxon>
        <taxon>Bacillati</taxon>
        <taxon>Bacillota</taxon>
        <taxon>Bacilli</taxon>
        <taxon>Lactobacillales</taxon>
        <taxon>Lactobacillaceae</taxon>
        <taxon>Lactobacillus</taxon>
    </lineage>
</organism>
<keyword evidence="8" id="KW-0573">Peptidoglycan synthesis</keyword>
<dbReference type="Gene3D" id="3.30.10.20">
    <property type="match status" value="1"/>
</dbReference>
<keyword evidence="7" id="KW-0133">Cell shape</keyword>
<dbReference type="InterPro" id="IPR005543">
    <property type="entry name" value="PASTA_dom"/>
</dbReference>
<dbReference type="SUPFAM" id="SSF54184">
    <property type="entry name" value="Penicillin-binding protein 2x (pbp-2x), c-terminal domain"/>
    <property type="match status" value="2"/>
</dbReference>
<gene>
    <name evidence="17" type="ORF">H9901_05120</name>
</gene>
<comment type="function">
    <text evidence="14">A transpeptidase that forms peptide cross-links between adjacent glycan strands in cell wall peptidoglycan (PG). Part of the divisome machinery that synthesizes the septal cross wall. Beta-lactams inactivate the PBPs by acylating an essential serine residue in the active site of these proteins.</text>
</comment>
<dbReference type="GO" id="GO:0009252">
    <property type="term" value="P:peptidoglycan biosynthetic process"/>
    <property type="evidence" value="ECO:0007669"/>
    <property type="project" value="UniProtKB-KW"/>
</dbReference>
<keyword evidence="6" id="KW-0677">Repeat</keyword>
<keyword evidence="4" id="KW-0132">Cell division</keyword>
<keyword evidence="3" id="KW-1003">Cell membrane</keyword>
<dbReference type="SUPFAM" id="SSF56601">
    <property type="entry name" value="beta-lactamase/transpeptidase-like"/>
    <property type="match status" value="1"/>
</dbReference>
<dbReference type="GO" id="GO:0008658">
    <property type="term" value="F:penicillin binding"/>
    <property type="evidence" value="ECO:0007669"/>
    <property type="project" value="InterPro"/>
</dbReference>
<dbReference type="PROSITE" id="PS51178">
    <property type="entry name" value="PASTA"/>
    <property type="match status" value="2"/>
</dbReference>
<dbReference type="Pfam" id="PF03793">
    <property type="entry name" value="PASTA"/>
    <property type="match status" value="2"/>
</dbReference>
<dbReference type="Gene3D" id="2.20.70.70">
    <property type="match status" value="1"/>
</dbReference>
<dbReference type="Gene3D" id="3.30.70.2110">
    <property type="match status" value="1"/>
</dbReference>
<evidence type="ECO:0000256" key="7">
    <source>
        <dbReference type="ARBA" id="ARBA00022960"/>
    </source>
</evidence>
<dbReference type="CDD" id="cd06575">
    <property type="entry name" value="PASTA_Pbp2x-like_2"/>
    <property type="match status" value="1"/>
</dbReference>
<evidence type="ECO:0000313" key="18">
    <source>
        <dbReference type="Proteomes" id="UP000777303"/>
    </source>
</evidence>
<dbReference type="Gene3D" id="3.90.1310.10">
    <property type="entry name" value="Penicillin-binding protein 2a (Domain 2)"/>
    <property type="match status" value="1"/>
</dbReference>
<dbReference type="GO" id="GO:0008360">
    <property type="term" value="P:regulation of cell shape"/>
    <property type="evidence" value="ECO:0007669"/>
    <property type="project" value="UniProtKB-KW"/>
</dbReference>
<dbReference type="GO" id="GO:0005886">
    <property type="term" value="C:plasma membrane"/>
    <property type="evidence" value="ECO:0007669"/>
    <property type="project" value="UniProtKB-SubCell"/>
</dbReference>
<name>A0A948X178_9LACO</name>
<reference evidence="17" key="2">
    <citation type="submission" date="2021-04" db="EMBL/GenBank/DDBJ databases">
        <authorList>
            <person name="Gilroy R."/>
        </authorList>
    </citation>
    <scope>NUCLEOTIDE SEQUENCE</scope>
    <source>
        <strain evidence="17">F6-6636</strain>
    </source>
</reference>
<evidence type="ECO:0000256" key="5">
    <source>
        <dbReference type="ARBA" id="ARBA00022692"/>
    </source>
</evidence>
<protein>
    <submittedName>
        <fullName evidence="17">Penicillin-binding protein</fullName>
    </submittedName>
</protein>
<evidence type="ECO:0000256" key="4">
    <source>
        <dbReference type="ARBA" id="ARBA00022618"/>
    </source>
</evidence>
<evidence type="ECO:0000259" key="16">
    <source>
        <dbReference type="PROSITE" id="PS51178"/>
    </source>
</evidence>
<keyword evidence="13" id="KW-0961">Cell wall biogenesis/degradation</keyword>
<dbReference type="Pfam" id="PF00905">
    <property type="entry name" value="Transpeptidase"/>
    <property type="match status" value="1"/>
</dbReference>
<dbReference type="InterPro" id="IPR050515">
    <property type="entry name" value="Beta-lactam/transpept"/>
</dbReference>
<reference evidence="17" key="1">
    <citation type="journal article" date="2021" name="PeerJ">
        <title>Extensive microbial diversity within the chicken gut microbiome revealed by metagenomics and culture.</title>
        <authorList>
            <person name="Gilroy R."/>
            <person name="Ravi A."/>
            <person name="Getino M."/>
            <person name="Pursley I."/>
            <person name="Horton D.L."/>
            <person name="Alikhan N.F."/>
            <person name="Baker D."/>
            <person name="Gharbi K."/>
            <person name="Hall N."/>
            <person name="Watson M."/>
            <person name="Adriaenssens E.M."/>
            <person name="Foster-Nyarko E."/>
            <person name="Jarju S."/>
            <person name="Secka A."/>
            <person name="Antonio M."/>
            <person name="Oren A."/>
            <person name="Chaudhuri R.R."/>
            <person name="La Ragione R."/>
            <person name="Hildebrand F."/>
            <person name="Pallen M.J."/>
        </authorList>
    </citation>
    <scope>NUCLEOTIDE SEQUENCE</scope>
    <source>
        <strain evidence="17">F6-6636</strain>
    </source>
</reference>
<dbReference type="EMBL" id="JAHLFS010000063">
    <property type="protein sequence ID" value="MBU3852061.1"/>
    <property type="molecule type" value="Genomic_DNA"/>
</dbReference>
<comment type="similarity">
    <text evidence="2">Belongs to the transpeptidase family.</text>
</comment>
<proteinExistence type="inferred from homology"/>
<evidence type="ECO:0000313" key="17">
    <source>
        <dbReference type="EMBL" id="MBU3852061.1"/>
    </source>
</evidence>
<feature type="domain" description="PASTA" evidence="16">
    <location>
        <begin position="669"/>
        <end position="725"/>
    </location>
</feature>
<evidence type="ECO:0000256" key="3">
    <source>
        <dbReference type="ARBA" id="ARBA00022475"/>
    </source>
</evidence>
<evidence type="ECO:0000256" key="11">
    <source>
        <dbReference type="ARBA" id="ARBA00023251"/>
    </source>
</evidence>
<feature type="domain" description="PASTA" evidence="16">
    <location>
        <begin position="608"/>
        <end position="668"/>
    </location>
</feature>
<evidence type="ECO:0000256" key="14">
    <source>
        <dbReference type="ARBA" id="ARBA00055980"/>
    </source>
</evidence>
<evidence type="ECO:0000256" key="12">
    <source>
        <dbReference type="ARBA" id="ARBA00023306"/>
    </source>
</evidence>
<keyword evidence="12" id="KW-0131">Cell cycle</keyword>
<keyword evidence="5 15" id="KW-0812">Transmembrane</keyword>
<dbReference type="FunFam" id="3.40.710.10:FF:000095">
    <property type="entry name" value="Penicillin-binding protein 2x"/>
    <property type="match status" value="1"/>
</dbReference>
<comment type="caution">
    <text evidence="17">The sequence shown here is derived from an EMBL/GenBank/DDBJ whole genome shotgun (WGS) entry which is preliminary data.</text>
</comment>
<evidence type="ECO:0000256" key="2">
    <source>
        <dbReference type="ARBA" id="ARBA00007171"/>
    </source>
</evidence>
<dbReference type="Pfam" id="PF03717">
    <property type="entry name" value="PBP_dimer"/>
    <property type="match status" value="1"/>
</dbReference>
<dbReference type="InterPro" id="IPR001460">
    <property type="entry name" value="PCN-bd_Tpept"/>
</dbReference>
<dbReference type="GO" id="GO:0051301">
    <property type="term" value="P:cell division"/>
    <property type="evidence" value="ECO:0007669"/>
    <property type="project" value="UniProtKB-KW"/>
</dbReference>
<dbReference type="PANTHER" id="PTHR30627">
    <property type="entry name" value="PEPTIDOGLYCAN D,D-TRANSPEPTIDASE"/>
    <property type="match status" value="1"/>
</dbReference>
<dbReference type="SUPFAM" id="SSF56519">
    <property type="entry name" value="Penicillin binding protein dimerisation domain"/>
    <property type="match status" value="1"/>
</dbReference>
<evidence type="ECO:0000256" key="15">
    <source>
        <dbReference type="SAM" id="Phobius"/>
    </source>
</evidence>
<evidence type="ECO:0000256" key="6">
    <source>
        <dbReference type="ARBA" id="ARBA00022737"/>
    </source>
</evidence>
<dbReference type="InterPro" id="IPR012338">
    <property type="entry name" value="Beta-lactam/transpept-like"/>
</dbReference>
<dbReference type="Gene3D" id="3.40.710.10">
    <property type="entry name" value="DD-peptidase/beta-lactamase superfamily"/>
    <property type="match status" value="1"/>
</dbReference>
<keyword evidence="10 15" id="KW-0472">Membrane</keyword>
<dbReference type="AlphaFoldDB" id="A0A948X178"/>
<sequence length="727" mass="79695">MKVNFKKRLTDSKKTKSRHNRRVFGAAFLAIIALVFLLFVCRFSYIAINGHVKNVNLKAIAADKYLKTSVIPAQRGNIYDATGNVIAEDAHSYTVYAVLNKTFVDAKGKPLYVTDKDKVADVLSKNLKISRSKVLKYLNPKENAYQVEFGSAGRNLSLAQKDNIEKAKLKGIYFNQTPSRLYPNGVFASHEVGLAQPANNNENDPNNKLVGIMGIEKYFNKQLTGKNGHVESKRDNFGYNLNGSVVKTKAQNGDNVYLTLDSQLETYLETLTSKVQKIADPKELNAVVMDAKTGQILAVTQRPSFNPMTRKGLDKMWRDALVADTYEPGSVMKILTLSAAINTGHYNPNELYDSGSIRVGDSVIKDWQTSGWGVIPLKQAFPRSSNVGMIRIEQDMGAQTWFHYMRKFGLGKKTGIQLPGEEAGSIQFKRPVDQAVTSFGQGVNVTMVQMLQAVSAVANNGTMMQPQIVSKIVNPNTGKTTFYKPKVVGHPITPDTAKQVRSAMQEVVNDSYGTGRAYKIPGQQVAVKTGTAQIANPNGGGYLTGDKNYLFSVMGIAPANNPRYMVYITMKQPQNFYDNDTSATKTLALIFNPLMQHLLTATNNSNKQVSEVTMPSVVNKSTSDAEKLLTKKGLTVSTIGTGNTIVQQLPLAGESLLKQQRVLLLTNGAMTMPDTKGWSKDDVMKLSEITGAPIKINGDGYVVSQSLKPGALMKSADQITITLKQPD</sequence>
<evidence type="ECO:0000256" key="9">
    <source>
        <dbReference type="ARBA" id="ARBA00022989"/>
    </source>
</evidence>
<feature type="transmembrane region" description="Helical" evidence="15">
    <location>
        <begin position="23"/>
        <end position="48"/>
    </location>
</feature>
<dbReference type="CDD" id="cd06576">
    <property type="entry name" value="PASTA_Pbp2x-like_1"/>
    <property type="match status" value="1"/>
</dbReference>
<evidence type="ECO:0000256" key="10">
    <source>
        <dbReference type="ARBA" id="ARBA00023136"/>
    </source>
</evidence>
<comment type="subcellular location">
    <subcellularLocation>
        <location evidence="1">Cell membrane</location>
        <topology evidence="1">Single-pass membrane protein</topology>
    </subcellularLocation>
</comment>
<accession>A0A948X178</accession>
<evidence type="ECO:0000256" key="13">
    <source>
        <dbReference type="ARBA" id="ARBA00023316"/>
    </source>
</evidence>